<evidence type="ECO:0000256" key="1">
    <source>
        <dbReference type="ARBA" id="ARBA00022670"/>
    </source>
</evidence>
<proteinExistence type="predicted"/>
<dbReference type="GO" id="GO:0046872">
    <property type="term" value="F:metal ion binding"/>
    <property type="evidence" value="ECO:0007669"/>
    <property type="project" value="UniProtKB-KW"/>
</dbReference>
<dbReference type="PANTHER" id="PTHR33794:SF3">
    <property type="entry name" value="NEUTRAL PROTEASE B"/>
    <property type="match status" value="1"/>
</dbReference>
<dbReference type="Pfam" id="PF03413">
    <property type="entry name" value="PepSY"/>
    <property type="match status" value="1"/>
</dbReference>
<dbReference type="GO" id="GO:0006508">
    <property type="term" value="P:proteolysis"/>
    <property type="evidence" value="ECO:0007669"/>
    <property type="project" value="UniProtKB-KW"/>
</dbReference>
<evidence type="ECO:0000259" key="7">
    <source>
        <dbReference type="Pfam" id="PF07504"/>
    </source>
</evidence>
<feature type="domain" description="FTP" evidence="7">
    <location>
        <begin position="35"/>
        <end position="76"/>
    </location>
</feature>
<dbReference type="KEGG" id="nnv:QNH39_06620"/>
<evidence type="ECO:0000256" key="2">
    <source>
        <dbReference type="ARBA" id="ARBA00022723"/>
    </source>
</evidence>
<protein>
    <submittedName>
        <fullName evidence="8">PepSY domain-containing protein</fullName>
    </submittedName>
</protein>
<dbReference type="InterPro" id="IPR011096">
    <property type="entry name" value="FTP_domain"/>
</dbReference>
<evidence type="ECO:0000313" key="9">
    <source>
        <dbReference type="Proteomes" id="UP001178288"/>
    </source>
</evidence>
<dbReference type="PANTHER" id="PTHR33794">
    <property type="entry name" value="BACILLOLYSIN"/>
    <property type="match status" value="1"/>
</dbReference>
<evidence type="ECO:0000256" key="5">
    <source>
        <dbReference type="ARBA" id="ARBA00023049"/>
    </source>
</evidence>
<name>A0AA95MNX3_9BACI</name>
<dbReference type="InterPro" id="IPR025711">
    <property type="entry name" value="PepSY"/>
</dbReference>
<keyword evidence="9" id="KW-1185">Reference proteome</keyword>
<feature type="domain" description="PepSY" evidence="6">
    <location>
        <begin position="91"/>
        <end position="163"/>
    </location>
</feature>
<accession>A0AA95MNX3</accession>
<evidence type="ECO:0000259" key="6">
    <source>
        <dbReference type="Pfam" id="PF03413"/>
    </source>
</evidence>
<evidence type="ECO:0000256" key="3">
    <source>
        <dbReference type="ARBA" id="ARBA00022801"/>
    </source>
</evidence>
<keyword evidence="2" id="KW-0479">Metal-binding</keyword>
<dbReference type="AlphaFoldDB" id="A0AA95MNX3"/>
<gene>
    <name evidence="8" type="ORF">QNH39_06620</name>
</gene>
<dbReference type="Gene3D" id="3.10.450.40">
    <property type="match status" value="1"/>
</dbReference>
<dbReference type="RefSeq" id="WP_066083757.1">
    <property type="nucleotide sequence ID" value="NZ_CP126114.1"/>
</dbReference>
<dbReference type="Gene3D" id="3.10.450.490">
    <property type="match status" value="1"/>
</dbReference>
<evidence type="ECO:0000313" key="8">
    <source>
        <dbReference type="EMBL" id="WHY87517.1"/>
    </source>
</evidence>
<keyword evidence="1" id="KW-0645">Protease</keyword>
<keyword evidence="5" id="KW-0482">Metalloprotease</keyword>
<dbReference type="GO" id="GO:0008237">
    <property type="term" value="F:metallopeptidase activity"/>
    <property type="evidence" value="ECO:0007669"/>
    <property type="project" value="UniProtKB-KW"/>
</dbReference>
<organism evidence="8 9">
    <name type="scientific">Neobacillus novalis</name>
    <dbReference type="NCBI Taxonomy" id="220687"/>
    <lineage>
        <taxon>Bacteria</taxon>
        <taxon>Bacillati</taxon>
        <taxon>Bacillota</taxon>
        <taxon>Bacilli</taxon>
        <taxon>Bacillales</taxon>
        <taxon>Bacillaceae</taxon>
        <taxon>Neobacillus</taxon>
    </lineage>
</organism>
<dbReference type="Pfam" id="PF07504">
    <property type="entry name" value="FTP"/>
    <property type="match status" value="1"/>
</dbReference>
<keyword evidence="4" id="KW-0862">Zinc</keyword>
<sequence length="172" mass="19661">MSKKDIVFAYLKKTSPSFQLKGDMEKHFMVIEEQDDIKTGTHHFRLIQQYKGIPIYASDITVALDKNDNVMAFFGKVLPEPDDKLLNKVAAISEKGAIKKAKEAIEKKIGKVKQYDGDVTAEQYIYEFEGMFYYTYLVKASTVEPKVGYWHYFVDATNGNIVDNYNAAEAFD</sequence>
<evidence type="ECO:0000256" key="4">
    <source>
        <dbReference type="ARBA" id="ARBA00022833"/>
    </source>
</evidence>
<dbReference type="EMBL" id="CP126114">
    <property type="protein sequence ID" value="WHY87517.1"/>
    <property type="molecule type" value="Genomic_DNA"/>
</dbReference>
<keyword evidence="3" id="KW-0378">Hydrolase</keyword>
<dbReference type="Proteomes" id="UP001178288">
    <property type="component" value="Chromosome"/>
</dbReference>
<reference evidence="8" key="1">
    <citation type="submission" date="2023-05" db="EMBL/GenBank/DDBJ databases">
        <title>Comparative genomics of Bacillaceae isolates and their secondary metabolite potential.</title>
        <authorList>
            <person name="Song L."/>
            <person name="Nielsen L.J."/>
            <person name="Mohite O."/>
            <person name="Xu X."/>
            <person name="Weber T."/>
            <person name="Kovacs A.T."/>
        </authorList>
    </citation>
    <scope>NUCLEOTIDE SEQUENCE</scope>
    <source>
        <strain evidence="8">XLM17</strain>
    </source>
</reference>
<dbReference type="InterPro" id="IPR050728">
    <property type="entry name" value="Zinc_Metalloprotease_M4"/>
</dbReference>